<dbReference type="SUPFAM" id="SSF46955">
    <property type="entry name" value="Putative DNA-binding domain"/>
    <property type="match status" value="1"/>
</dbReference>
<feature type="domain" description="HTH merR-type" evidence="3">
    <location>
        <begin position="5"/>
        <end position="73"/>
    </location>
</feature>
<dbReference type="InterPro" id="IPR009061">
    <property type="entry name" value="DNA-bd_dom_put_sf"/>
</dbReference>
<name>A0ABY3ASP5_PAEPP</name>
<dbReference type="InterPro" id="IPR029063">
    <property type="entry name" value="SAM-dependent_MTases_sf"/>
</dbReference>
<dbReference type="PANTHER" id="PTHR30204:SF96">
    <property type="entry name" value="CHROMOSOME-ANCHORING PROTEIN RACA"/>
    <property type="match status" value="1"/>
</dbReference>
<dbReference type="PROSITE" id="PS50937">
    <property type="entry name" value="HTH_MERR_2"/>
    <property type="match status" value="1"/>
</dbReference>
<protein>
    <submittedName>
        <fullName evidence="4">MerR family transcriptional regulator</fullName>
    </submittedName>
</protein>
<organism evidence="4 5">
    <name type="scientific">Paenibacillus popilliae</name>
    <name type="common">Bacillus popilliae</name>
    <dbReference type="NCBI Taxonomy" id="78057"/>
    <lineage>
        <taxon>Bacteria</taxon>
        <taxon>Bacillati</taxon>
        <taxon>Bacillota</taxon>
        <taxon>Bacilli</taxon>
        <taxon>Bacillales</taxon>
        <taxon>Paenibacillaceae</taxon>
        <taxon>Paenibacillus</taxon>
    </lineage>
</organism>
<dbReference type="Pfam" id="PF13411">
    <property type="entry name" value="MerR_1"/>
    <property type="match status" value="1"/>
</dbReference>
<gene>
    <name evidence="4" type="ORF">C7Y44_13460</name>
</gene>
<dbReference type="PANTHER" id="PTHR30204">
    <property type="entry name" value="REDOX-CYCLING DRUG-SENSING TRANSCRIPTIONAL ACTIVATOR SOXR"/>
    <property type="match status" value="1"/>
</dbReference>
<reference evidence="4 5" key="1">
    <citation type="submission" date="2018-03" db="EMBL/GenBank/DDBJ databases">
        <title>Aerobic endospore-forming bacteria genome sequencing and assembly.</title>
        <authorList>
            <person name="Cavalcante D.A."/>
            <person name="Driks A."/>
            <person name="Putonti C."/>
            <person name="De-Souza M.T."/>
        </authorList>
    </citation>
    <scope>NUCLEOTIDE SEQUENCE [LARGE SCALE GENOMIC DNA]</scope>
    <source>
        <strain evidence="4 5">SDF0028</strain>
    </source>
</reference>
<dbReference type="SUPFAM" id="SSF53335">
    <property type="entry name" value="S-adenosyl-L-methionine-dependent methyltransferases"/>
    <property type="match status" value="1"/>
</dbReference>
<dbReference type="Gene3D" id="1.10.1660.10">
    <property type="match status" value="1"/>
</dbReference>
<evidence type="ECO:0000256" key="1">
    <source>
        <dbReference type="ARBA" id="ARBA00023125"/>
    </source>
</evidence>
<evidence type="ECO:0000256" key="2">
    <source>
        <dbReference type="SAM" id="Coils"/>
    </source>
</evidence>
<evidence type="ECO:0000313" key="4">
    <source>
        <dbReference type="EMBL" id="TQR45266.1"/>
    </source>
</evidence>
<dbReference type="Proteomes" id="UP000316208">
    <property type="component" value="Unassembled WGS sequence"/>
</dbReference>
<dbReference type="InterPro" id="IPR000551">
    <property type="entry name" value="MerR-type_HTH_dom"/>
</dbReference>
<keyword evidence="1" id="KW-0238">DNA-binding</keyword>
<sequence>MGGTYMKIGAFAKSFDVSVDTVRYYIEIELLLPDKKASAQYEFTPSCVEDMAFISEMKQFHFTLQEIRQMLLRKRISDFTVFEDIRWHYLRMMNEKKQRLMKDKEQLENALHQLENKLITLQDEPRTEAETGVPYSFLPLLYCPSCRIPLQIRNAFLQGKYMLSAQLYCSCSYRAEIKDGILLTSDKENARSAYTYGYEHERFQLLSSAFINLTEKGNQWLADRLRSEPAKHQLIVEANADVYTVLPRYISSLPPETMYIFCGTSSELLIRLKEKLSQNHTDLQALYIESSDWQLPLAPVTVDLIVDSFSFNDFSLHNRIFPLLPMLTYLKPGARVLGHYLYYQPPAASLSRICHLFPQAHERTYHPNYLDENFSRVGMELTERELLGYTKEPGSYLRYHVHNEKLHLLAYLAEYRDSGDRPNLFVQ</sequence>
<dbReference type="InterPro" id="IPR047057">
    <property type="entry name" value="MerR_fam"/>
</dbReference>
<keyword evidence="5" id="KW-1185">Reference proteome</keyword>
<comment type="caution">
    <text evidence="4">The sequence shown here is derived from an EMBL/GenBank/DDBJ whole genome shotgun (WGS) entry which is preliminary data.</text>
</comment>
<accession>A0ABY3ASP5</accession>
<proteinExistence type="predicted"/>
<dbReference type="EMBL" id="SADY01000003">
    <property type="protein sequence ID" value="TQR45266.1"/>
    <property type="molecule type" value="Genomic_DNA"/>
</dbReference>
<evidence type="ECO:0000259" key="3">
    <source>
        <dbReference type="PROSITE" id="PS50937"/>
    </source>
</evidence>
<keyword evidence="2" id="KW-0175">Coiled coil</keyword>
<evidence type="ECO:0000313" key="5">
    <source>
        <dbReference type="Proteomes" id="UP000316208"/>
    </source>
</evidence>
<feature type="coiled-coil region" evidence="2">
    <location>
        <begin position="90"/>
        <end position="124"/>
    </location>
</feature>
<dbReference type="SMART" id="SM00422">
    <property type="entry name" value="HTH_MERR"/>
    <property type="match status" value="1"/>
</dbReference>